<accession>A0A4V6D0Q4</accession>
<sequence length="168" mass="19624">MWIDKAHHFYMVDNELGPFILMDMWYAVKNEAKWVAYNDGLKVARKRKGSDKEVARKDSDVVDVEENVQCPRPIGQKQAKKTAKKNKKSKLCDSYIEELRTLGRIQYEDHANQVKVLEVQQKLSSDKLEAAKLAHLRAKEQKEAGKVQKEAKRYEAEVRMFETYNCFL</sequence>
<proteinExistence type="predicted"/>
<evidence type="ECO:0000313" key="2">
    <source>
        <dbReference type="Proteomes" id="UP000298652"/>
    </source>
</evidence>
<reference evidence="1" key="1">
    <citation type="submission" date="2019-03" db="EMBL/GenBank/DDBJ databases">
        <title>WGS assembly of Setaria viridis.</title>
        <authorList>
            <person name="Huang P."/>
            <person name="Jenkins J."/>
            <person name="Grimwood J."/>
            <person name="Barry K."/>
            <person name="Healey A."/>
            <person name="Mamidi S."/>
            <person name="Sreedasyam A."/>
            <person name="Shu S."/>
            <person name="Feldman M."/>
            <person name="Wu J."/>
            <person name="Yu Y."/>
            <person name="Chen C."/>
            <person name="Johnson J."/>
            <person name="Rokhsar D."/>
            <person name="Baxter I."/>
            <person name="Schmutz J."/>
            <person name="Brutnell T."/>
            <person name="Kellogg E."/>
        </authorList>
    </citation>
    <scope>NUCLEOTIDE SEQUENCE [LARGE SCALE GENOMIC DNA]</scope>
</reference>
<organism evidence="1 2">
    <name type="scientific">Setaria viridis</name>
    <name type="common">Green bristlegrass</name>
    <name type="synonym">Setaria italica subsp. viridis</name>
    <dbReference type="NCBI Taxonomy" id="4556"/>
    <lineage>
        <taxon>Eukaryota</taxon>
        <taxon>Viridiplantae</taxon>
        <taxon>Streptophyta</taxon>
        <taxon>Embryophyta</taxon>
        <taxon>Tracheophyta</taxon>
        <taxon>Spermatophyta</taxon>
        <taxon>Magnoliopsida</taxon>
        <taxon>Liliopsida</taxon>
        <taxon>Poales</taxon>
        <taxon>Poaceae</taxon>
        <taxon>PACMAD clade</taxon>
        <taxon>Panicoideae</taxon>
        <taxon>Panicodae</taxon>
        <taxon>Paniceae</taxon>
        <taxon>Cenchrinae</taxon>
        <taxon>Setaria</taxon>
    </lineage>
</organism>
<dbReference type="PANTHER" id="PTHR45224:SF3">
    <property type="entry name" value="OS11G0506300 PROTEIN"/>
    <property type="match status" value="1"/>
</dbReference>
<keyword evidence="2" id="KW-1185">Reference proteome</keyword>
<gene>
    <name evidence="1" type="ORF">SEVIR_9G108332v2</name>
</gene>
<dbReference type="OMA" id="EDHANQV"/>
<protein>
    <recommendedName>
        <fullName evidence="3">No apical meristem-associated C-terminal domain-containing protein</fullName>
    </recommendedName>
</protein>
<dbReference type="EMBL" id="CM016560">
    <property type="protein sequence ID" value="TKV91615.1"/>
    <property type="molecule type" value="Genomic_DNA"/>
</dbReference>
<dbReference type="Proteomes" id="UP000298652">
    <property type="component" value="Chromosome 9"/>
</dbReference>
<evidence type="ECO:0000313" key="1">
    <source>
        <dbReference type="EMBL" id="TKV91615.1"/>
    </source>
</evidence>
<evidence type="ECO:0008006" key="3">
    <source>
        <dbReference type="Google" id="ProtNLM"/>
    </source>
</evidence>
<dbReference type="Gramene" id="TKV91615">
    <property type="protein sequence ID" value="TKV91615"/>
    <property type="gene ID" value="SEVIR_9G108332v2"/>
</dbReference>
<dbReference type="AlphaFoldDB" id="A0A4V6D0Q4"/>
<name>A0A4V6D0Q4_SETVI</name>
<dbReference type="PANTHER" id="PTHR45224">
    <property type="entry name" value="OS01G0527900 PROTEIN-RELATED"/>
    <property type="match status" value="1"/>
</dbReference>